<dbReference type="CDD" id="cd00223">
    <property type="entry name" value="TOPRIM_TopoIIB_SPO"/>
    <property type="match status" value="1"/>
</dbReference>
<dbReference type="EC" id="5.6.2.2" evidence="5"/>
<dbReference type="InterPro" id="IPR036078">
    <property type="entry name" value="Spo11/TopoVI_A_sf"/>
</dbReference>
<keyword evidence="8 12" id="KW-0799">Topoisomerase</keyword>
<dbReference type="PANTHER" id="PTHR10848">
    <property type="entry name" value="MEIOTIC RECOMBINATION PROTEIN SPO11"/>
    <property type="match status" value="1"/>
</dbReference>
<evidence type="ECO:0000256" key="13">
    <source>
        <dbReference type="SAM" id="MobiDB-lite"/>
    </source>
</evidence>
<protein>
    <recommendedName>
        <fullName evidence="5">DNA topoisomerase (ATP-hydrolyzing)</fullName>
        <ecNumber evidence="5">5.6.2.2</ecNumber>
    </recommendedName>
</protein>
<comment type="subcellular location">
    <subcellularLocation>
        <location evidence="3">Nucleus</location>
    </subcellularLocation>
</comment>
<dbReference type="Gene3D" id="1.10.10.10">
    <property type="entry name" value="Winged helix-like DNA-binding domain superfamily/Winged helix DNA-binding domain"/>
    <property type="match status" value="1"/>
</dbReference>
<feature type="domain" description="Spo11/DNA topoisomerase VI subunit A N-terminal" evidence="14">
    <location>
        <begin position="88"/>
        <end position="147"/>
    </location>
</feature>
<dbReference type="InterPro" id="IPR013048">
    <property type="entry name" value="Meiotic_Spo11"/>
</dbReference>
<evidence type="ECO:0000256" key="7">
    <source>
        <dbReference type="ARBA" id="ARBA00022842"/>
    </source>
</evidence>
<dbReference type="Pfam" id="PF21180">
    <property type="entry name" value="TOP6A-Spo11_Toprim"/>
    <property type="match status" value="1"/>
</dbReference>
<evidence type="ECO:0000259" key="15">
    <source>
        <dbReference type="Pfam" id="PF21180"/>
    </source>
</evidence>
<gene>
    <name evidence="16" type="ORF">ODALV1_LOCUS12637</name>
</gene>
<evidence type="ECO:0000313" key="17">
    <source>
        <dbReference type="Proteomes" id="UP001642540"/>
    </source>
</evidence>
<dbReference type="Proteomes" id="UP001642540">
    <property type="component" value="Unassembled WGS sequence"/>
</dbReference>
<proteinExistence type="inferred from homology"/>
<comment type="similarity">
    <text evidence="4 12">Belongs to the TOP6A family.</text>
</comment>
<keyword evidence="11" id="KW-0539">Nucleus</keyword>
<feature type="region of interest" description="Disordered" evidence="13">
    <location>
        <begin position="386"/>
        <end position="414"/>
    </location>
</feature>
<evidence type="ECO:0000259" key="14">
    <source>
        <dbReference type="Pfam" id="PF04406"/>
    </source>
</evidence>
<keyword evidence="9 12" id="KW-0238">DNA-binding</keyword>
<evidence type="ECO:0000256" key="2">
    <source>
        <dbReference type="ARBA" id="ARBA00001946"/>
    </source>
</evidence>
<comment type="caution">
    <text evidence="16">The sequence shown here is derived from an EMBL/GenBank/DDBJ whole genome shotgun (WGS) entry which is preliminary data.</text>
</comment>
<dbReference type="PANTHER" id="PTHR10848:SF0">
    <property type="entry name" value="MEIOTIC RECOMBINATION PROTEIN SPO11"/>
    <property type="match status" value="1"/>
</dbReference>
<evidence type="ECO:0000256" key="11">
    <source>
        <dbReference type="ARBA" id="ARBA00023242"/>
    </source>
</evidence>
<evidence type="ECO:0000313" key="16">
    <source>
        <dbReference type="EMBL" id="CAL8107319.1"/>
    </source>
</evidence>
<dbReference type="SUPFAM" id="SSF56726">
    <property type="entry name" value="DNA topoisomerase IV, alpha subunit"/>
    <property type="match status" value="1"/>
</dbReference>
<accession>A0ABP1QLF5</accession>
<evidence type="ECO:0000256" key="6">
    <source>
        <dbReference type="ARBA" id="ARBA00022723"/>
    </source>
</evidence>
<comment type="catalytic activity">
    <reaction evidence="1 12">
        <text>ATP-dependent breakage, passage and rejoining of double-stranded DNA.</text>
        <dbReference type="EC" id="5.6.2.2"/>
    </reaction>
</comment>
<evidence type="ECO:0000256" key="10">
    <source>
        <dbReference type="ARBA" id="ARBA00023235"/>
    </source>
</evidence>
<feature type="compositionally biased region" description="Low complexity" evidence="13">
    <location>
        <begin position="399"/>
        <end position="414"/>
    </location>
</feature>
<evidence type="ECO:0000256" key="8">
    <source>
        <dbReference type="ARBA" id="ARBA00023029"/>
    </source>
</evidence>
<dbReference type="EMBL" id="CAXLJM020000038">
    <property type="protein sequence ID" value="CAL8107319.1"/>
    <property type="molecule type" value="Genomic_DNA"/>
</dbReference>
<keyword evidence="7" id="KW-0460">Magnesium</keyword>
<dbReference type="PROSITE" id="PS52041">
    <property type="entry name" value="TOPO_IIB"/>
    <property type="match status" value="1"/>
</dbReference>
<evidence type="ECO:0000256" key="12">
    <source>
        <dbReference type="PROSITE-ProRule" id="PRU01385"/>
    </source>
</evidence>
<dbReference type="InterPro" id="IPR036388">
    <property type="entry name" value="WH-like_DNA-bd_sf"/>
</dbReference>
<dbReference type="InterPro" id="IPR034136">
    <property type="entry name" value="TOPRIM_Topo6A/Spo11"/>
</dbReference>
<feature type="active site" description="O-(5'-phospho-DNA)-tyrosine intermediate" evidence="12">
    <location>
        <position position="116"/>
    </location>
</feature>
<dbReference type="Gene3D" id="3.40.1360.10">
    <property type="match status" value="1"/>
</dbReference>
<evidence type="ECO:0000256" key="1">
    <source>
        <dbReference type="ARBA" id="ARBA00000185"/>
    </source>
</evidence>
<evidence type="ECO:0000256" key="5">
    <source>
        <dbReference type="ARBA" id="ARBA00012895"/>
    </source>
</evidence>
<dbReference type="Pfam" id="PF04406">
    <property type="entry name" value="TP6A_N"/>
    <property type="match status" value="1"/>
</dbReference>
<evidence type="ECO:0000256" key="4">
    <source>
        <dbReference type="ARBA" id="ARBA00006559"/>
    </source>
</evidence>
<organism evidence="16 17">
    <name type="scientific">Orchesella dallaii</name>
    <dbReference type="NCBI Taxonomy" id="48710"/>
    <lineage>
        <taxon>Eukaryota</taxon>
        <taxon>Metazoa</taxon>
        <taxon>Ecdysozoa</taxon>
        <taxon>Arthropoda</taxon>
        <taxon>Hexapoda</taxon>
        <taxon>Collembola</taxon>
        <taxon>Entomobryomorpha</taxon>
        <taxon>Entomobryoidea</taxon>
        <taxon>Orchesellidae</taxon>
        <taxon>Orchesellinae</taxon>
        <taxon>Orchesella</taxon>
    </lineage>
</organism>
<sequence length="414" mass="46772">MEPDSSQSSQQLMSDYSQSLQTSIQIHKENAKQRIEQCVLGIIDSILENRYPTIIRPRMLTSAKEMKKAAQNPNLNTKITFGGRSSKSFTMQVYLMSIVYRMIQQNQNSTIRDLFYESMTFFGNQNRLVQALRELSSFLKVPREALCVEASAKGLVAGSITFRNPNGEVVQALDSRHGMIVPSKLHELTITTNARCVLFVEKDAIFQRLLDERIFDVLGPIIMITGKGYPDMQTRRLMSILNRIYHLKVYALVDCDPYGIEIAAVVKWGSYINSNAVGDDAWTCDLSVPDLVWLGLLPSEVSSLALTLNASAELTDRDKKKLESVHARIQLYEQDQNQWLQEVNLLKELGRKTELEALFTSSMFTTRVYLPSKLLPVLAHRDNSNTYTVRPMSHQRTGSVASSSARSRSSLNFA</sequence>
<dbReference type="InterPro" id="IPR002815">
    <property type="entry name" value="Spo11/TopoVI_A"/>
</dbReference>
<feature type="domain" description="Topoisomerase 6 subunit A/Spo11 TOPRIM" evidence="15">
    <location>
        <begin position="197"/>
        <end position="374"/>
    </location>
</feature>
<keyword evidence="6" id="KW-0479">Metal-binding</keyword>
<dbReference type="PRINTS" id="PR01550">
    <property type="entry name" value="TOP6AFAMILY"/>
</dbReference>
<feature type="compositionally biased region" description="Polar residues" evidence="13">
    <location>
        <begin position="386"/>
        <end position="398"/>
    </location>
</feature>
<keyword evidence="17" id="KW-1185">Reference proteome</keyword>
<dbReference type="PRINTS" id="PR01551">
    <property type="entry name" value="SPO11HOMOLOG"/>
</dbReference>
<dbReference type="InterPro" id="IPR013049">
    <property type="entry name" value="Spo11/TopoVI_A_N"/>
</dbReference>
<evidence type="ECO:0000256" key="9">
    <source>
        <dbReference type="ARBA" id="ARBA00023125"/>
    </source>
</evidence>
<name>A0ABP1QLF5_9HEXA</name>
<evidence type="ECO:0000256" key="3">
    <source>
        <dbReference type="ARBA" id="ARBA00004123"/>
    </source>
</evidence>
<comment type="cofactor">
    <cofactor evidence="2">
        <name>Mg(2+)</name>
        <dbReference type="ChEBI" id="CHEBI:18420"/>
    </cofactor>
</comment>
<keyword evidence="10 12" id="KW-0413">Isomerase</keyword>
<reference evidence="16 17" key="1">
    <citation type="submission" date="2024-08" db="EMBL/GenBank/DDBJ databases">
        <authorList>
            <person name="Cucini C."/>
            <person name="Frati F."/>
        </authorList>
    </citation>
    <scope>NUCLEOTIDE SEQUENCE [LARGE SCALE GENOMIC DNA]</scope>
</reference>